<gene>
    <name evidence="10" type="ORF">K9B37_11640</name>
</gene>
<sequence>MTASWPVPINFPDVPAWIGREFAIDVAQRRLFPWIAVSFGLGIVLFFQAEEPALWAPLVCFVLSLMAAWFARRSLPALALLIGLAALSAGFAAGVVRTRSVAGPVLTRITIAAVSGFVETVEDRGQDRRILLRLVSLQGMAASDLPKFVRVNARKGEGLAPGQFIEAKARLLPPPQPAWPGGYDFARDARFREVGAVGSLLGAPKIIAPPQGTPWFLAVTAGIDAARNALTQRIASAIGGPAGGVSAALVTGKRGLIGEPTNDVLRAAGIYHIVSISGLHMVLAAGTFFWLIRAFLALFPIVALRWPVKKIAAVAAMFGATAYGLFTGSDVATERSLIMTLVMFGAVLADRPALSIRNLSVSALLVLAREPEALLGPSFQMSFGAVAALTAFAPLLTLKPSQGQPVTALGRALHWSFHQIWGLFATTLIASLATAPFSAYHFQTINPYGLIGNALALPLVSVVVMPAAVLGVLTYPFGLDRPIWQVMGLAVNQVLDVSAWVGSFSGATMVMPALSILAFGFLSAALLILTVPASSFRWLAVLPIGAGLATAAPIRYDVFIDREAAGAAIRDASGTLTVVGKPSAFVTEQWLRADGDGRNADDGGLRRQARCDRSGCVVEGPEQRSIAFVQDVSAFEEDCRRAVVILTRLKAPTRCEAGLVLDRDALASRGATVLRFRDRDTIEVRSVRKGSEVIALRRASTDDAAATILPNRPMEKRPVPEQDLPDEEISSDERD</sequence>
<proteinExistence type="predicted"/>
<feature type="transmembrane region" description="Helical" evidence="7">
    <location>
        <begin position="311"/>
        <end position="329"/>
    </location>
</feature>
<feature type="domain" description="ComEC/Rec2-related protein" evidence="8">
    <location>
        <begin position="249"/>
        <end position="530"/>
    </location>
</feature>
<dbReference type="Pfam" id="PF03772">
    <property type="entry name" value="Competence"/>
    <property type="match status" value="1"/>
</dbReference>
<keyword evidence="2" id="KW-1003">Cell membrane</keyword>
<keyword evidence="3 7" id="KW-0812">Transmembrane</keyword>
<evidence type="ECO:0000313" key="11">
    <source>
        <dbReference type="Proteomes" id="UP000704176"/>
    </source>
</evidence>
<accession>A0ABS7VNZ9</accession>
<keyword evidence="4 7" id="KW-1133">Transmembrane helix</keyword>
<evidence type="ECO:0000313" key="10">
    <source>
        <dbReference type="EMBL" id="MBZ6076929.1"/>
    </source>
</evidence>
<evidence type="ECO:0000256" key="3">
    <source>
        <dbReference type="ARBA" id="ARBA00022692"/>
    </source>
</evidence>
<dbReference type="EMBL" id="JAIRBM010000007">
    <property type="protein sequence ID" value="MBZ6076929.1"/>
    <property type="molecule type" value="Genomic_DNA"/>
</dbReference>
<feature type="domain" description="DUF4131" evidence="9">
    <location>
        <begin position="51"/>
        <end position="203"/>
    </location>
</feature>
<evidence type="ECO:0000256" key="6">
    <source>
        <dbReference type="SAM" id="MobiDB-lite"/>
    </source>
</evidence>
<comment type="subcellular location">
    <subcellularLocation>
        <location evidence="1">Cell membrane</location>
        <topology evidence="1">Multi-pass membrane protein</topology>
    </subcellularLocation>
</comment>
<evidence type="ECO:0000256" key="1">
    <source>
        <dbReference type="ARBA" id="ARBA00004651"/>
    </source>
</evidence>
<dbReference type="PANTHER" id="PTHR30619">
    <property type="entry name" value="DNA INTERNALIZATION/COMPETENCE PROTEIN COMEC/REC2"/>
    <property type="match status" value="1"/>
</dbReference>
<dbReference type="InterPro" id="IPR025405">
    <property type="entry name" value="DUF4131"/>
</dbReference>
<evidence type="ECO:0000256" key="5">
    <source>
        <dbReference type="ARBA" id="ARBA00023136"/>
    </source>
</evidence>
<dbReference type="InterPro" id="IPR004477">
    <property type="entry name" value="ComEC_N"/>
</dbReference>
<evidence type="ECO:0000259" key="8">
    <source>
        <dbReference type="Pfam" id="PF03772"/>
    </source>
</evidence>
<feature type="transmembrane region" description="Helical" evidence="7">
    <location>
        <begin position="535"/>
        <end position="554"/>
    </location>
</feature>
<feature type="transmembrane region" description="Helical" evidence="7">
    <location>
        <begin position="78"/>
        <end position="96"/>
    </location>
</feature>
<feature type="transmembrane region" description="Helical" evidence="7">
    <location>
        <begin position="31"/>
        <end position="48"/>
    </location>
</feature>
<evidence type="ECO:0000256" key="4">
    <source>
        <dbReference type="ARBA" id="ARBA00022989"/>
    </source>
</evidence>
<keyword evidence="11" id="KW-1185">Reference proteome</keyword>
<dbReference type="Proteomes" id="UP000704176">
    <property type="component" value="Unassembled WGS sequence"/>
</dbReference>
<feature type="region of interest" description="Disordered" evidence="6">
    <location>
        <begin position="705"/>
        <end position="735"/>
    </location>
</feature>
<feature type="transmembrane region" description="Helical" evidence="7">
    <location>
        <begin position="454"/>
        <end position="477"/>
    </location>
</feature>
<evidence type="ECO:0000259" key="9">
    <source>
        <dbReference type="Pfam" id="PF13567"/>
    </source>
</evidence>
<dbReference type="Pfam" id="PF13567">
    <property type="entry name" value="DUF4131"/>
    <property type="match status" value="1"/>
</dbReference>
<feature type="transmembrane region" description="Helical" evidence="7">
    <location>
        <begin position="54"/>
        <end position="71"/>
    </location>
</feature>
<feature type="transmembrane region" description="Helical" evidence="7">
    <location>
        <begin position="509"/>
        <end position="529"/>
    </location>
</feature>
<comment type="caution">
    <text evidence="10">The sequence shown here is derived from an EMBL/GenBank/DDBJ whole genome shotgun (WGS) entry which is preliminary data.</text>
</comment>
<dbReference type="PANTHER" id="PTHR30619:SF1">
    <property type="entry name" value="RECOMBINATION PROTEIN 2"/>
    <property type="match status" value="1"/>
</dbReference>
<name>A0ABS7VNZ9_9HYPH</name>
<feature type="transmembrane region" description="Helical" evidence="7">
    <location>
        <begin position="418"/>
        <end position="442"/>
    </location>
</feature>
<feature type="transmembrane region" description="Helical" evidence="7">
    <location>
        <begin position="281"/>
        <end position="304"/>
    </location>
</feature>
<protein>
    <submittedName>
        <fullName evidence="10">ComEC family competence protein</fullName>
    </submittedName>
</protein>
<dbReference type="RefSeq" id="WP_224313244.1">
    <property type="nucleotide sequence ID" value="NZ_JAIRBM010000007.1"/>
</dbReference>
<reference evidence="10 11" key="1">
    <citation type="submission" date="2021-09" db="EMBL/GenBank/DDBJ databases">
        <title>The complete genome sequence of a new microorganism.</title>
        <authorList>
            <person name="Zi Z."/>
        </authorList>
    </citation>
    <scope>NUCLEOTIDE SEQUENCE [LARGE SCALE GENOMIC DNA]</scope>
    <source>
        <strain evidence="10 11">WGZ8</strain>
    </source>
</reference>
<dbReference type="InterPro" id="IPR052159">
    <property type="entry name" value="Competence_DNA_uptake"/>
</dbReference>
<evidence type="ECO:0000256" key="2">
    <source>
        <dbReference type="ARBA" id="ARBA00022475"/>
    </source>
</evidence>
<evidence type="ECO:0000256" key="7">
    <source>
        <dbReference type="SAM" id="Phobius"/>
    </source>
</evidence>
<organism evidence="10 11">
    <name type="scientific">Microvirga puerhi</name>
    <dbReference type="NCBI Taxonomy" id="2876078"/>
    <lineage>
        <taxon>Bacteria</taxon>
        <taxon>Pseudomonadati</taxon>
        <taxon>Pseudomonadota</taxon>
        <taxon>Alphaproteobacteria</taxon>
        <taxon>Hyphomicrobiales</taxon>
        <taxon>Methylobacteriaceae</taxon>
        <taxon>Microvirga</taxon>
    </lineage>
</organism>
<dbReference type="NCBIfam" id="TIGR00360">
    <property type="entry name" value="ComEC_N-term"/>
    <property type="match status" value="1"/>
</dbReference>
<feature type="compositionally biased region" description="Acidic residues" evidence="6">
    <location>
        <begin position="723"/>
        <end position="735"/>
    </location>
</feature>
<keyword evidence="5 7" id="KW-0472">Membrane</keyword>